<evidence type="ECO:0008006" key="3">
    <source>
        <dbReference type="Google" id="ProtNLM"/>
    </source>
</evidence>
<sequence>MRIIVAGAGAGKTTSMAKTVLDRLHEIQDGKFVYVLSYTNAARDRIRTKIKNKVGIIPKNLFIETIHVFLLREIIYPFHHLLYCQQYVKASKIKLSNNPGYKANKIKELAIQKIIHVEKASETAKWILCRKSKDKKETKEKREKVLGIISRYLDSIFIDEAQDIDKHLVEIIEKLDNKKININLVGDPKQDLRGRNAFRDMILNYPRCVEYISENHRCPGSHVILANRYVSTEEKQNVNDKSGTLNFVYESDVDINQFINGNKWDCAFIHEKNKRFATHSKDRKSAEQNLIYELKLLVQRSDIKESKVDMCVYWIKKKIEQRLGENDYNSIFVYLEKMLFIKLSSQDKGRLSFALKLDCDSTIEDRILVNSLDSIKGLEGDKCLFILTTDLADYLFFIKSNHNKTMNYLYVALTRARQDLTILVTLEAEVKYRREFINKKFEFLGVYPLI</sequence>
<accession>A0ABX5Q4P3</accession>
<keyword evidence="2" id="KW-1185">Reference proteome</keyword>
<dbReference type="InterPro" id="IPR000212">
    <property type="entry name" value="DNA_helicase_UvrD/REP"/>
</dbReference>
<dbReference type="PANTHER" id="PTHR11070:SF2">
    <property type="entry name" value="ATP-DEPENDENT DNA HELICASE SRS2"/>
    <property type="match status" value="1"/>
</dbReference>
<dbReference type="Proteomes" id="UP000285882">
    <property type="component" value="Chromosome"/>
</dbReference>
<organism evidence="1 2">
    <name type="scientific">Sporolactobacillus terrae</name>
    <dbReference type="NCBI Taxonomy" id="269673"/>
    <lineage>
        <taxon>Bacteria</taxon>
        <taxon>Bacillati</taxon>
        <taxon>Bacillota</taxon>
        <taxon>Bacilli</taxon>
        <taxon>Bacillales</taxon>
        <taxon>Sporolactobacillaceae</taxon>
        <taxon>Sporolactobacillus</taxon>
    </lineage>
</organism>
<dbReference type="EMBL" id="CP025688">
    <property type="protein sequence ID" value="QAA21584.1"/>
    <property type="molecule type" value="Genomic_DNA"/>
</dbReference>
<dbReference type="InterPro" id="IPR027417">
    <property type="entry name" value="P-loop_NTPase"/>
</dbReference>
<protein>
    <recommendedName>
        <fullName evidence="3">DNA helicase</fullName>
    </recommendedName>
</protein>
<dbReference type="Gene3D" id="3.40.50.300">
    <property type="entry name" value="P-loop containing nucleotide triphosphate hydrolases"/>
    <property type="match status" value="2"/>
</dbReference>
<proteinExistence type="predicted"/>
<evidence type="ECO:0000313" key="1">
    <source>
        <dbReference type="EMBL" id="QAA21584.1"/>
    </source>
</evidence>
<name>A0ABX5Q4P3_9BACL</name>
<dbReference type="SUPFAM" id="SSF52540">
    <property type="entry name" value="P-loop containing nucleoside triphosphate hydrolases"/>
    <property type="match status" value="1"/>
</dbReference>
<gene>
    <name evidence="1" type="ORF">C0674_02505</name>
</gene>
<dbReference type="RefSeq" id="WP_128166078.1">
    <property type="nucleotide sequence ID" value="NZ_CP025688.1"/>
</dbReference>
<dbReference type="PANTHER" id="PTHR11070">
    <property type="entry name" value="UVRD / RECB / PCRA DNA HELICASE FAMILY MEMBER"/>
    <property type="match status" value="1"/>
</dbReference>
<dbReference type="Pfam" id="PF13245">
    <property type="entry name" value="AAA_19"/>
    <property type="match status" value="1"/>
</dbReference>
<reference evidence="1 2" key="1">
    <citation type="submission" date="2018-01" db="EMBL/GenBank/DDBJ databases">
        <title>Complete genome sequencing of Sporolactobacillus terrae DLG3.</title>
        <authorList>
            <person name="Nam Y.-D."/>
            <person name="Kang J."/>
            <person name="Chung W.-H."/>
        </authorList>
    </citation>
    <scope>NUCLEOTIDE SEQUENCE [LARGE SCALE GENOMIC DNA]</scope>
    <source>
        <strain evidence="1 2">DLG3</strain>
    </source>
</reference>
<evidence type="ECO:0000313" key="2">
    <source>
        <dbReference type="Proteomes" id="UP000285882"/>
    </source>
</evidence>